<dbReference type="AlphaFoldDB" id="A0A9Q9B2K4"/>
<evidence type="ECO:0008006" key="3">
    <source>
        <dbReference type="Google" id="ProtNLM"/>
    </source>
</evidence>
<reference evidence="1" key="1">
    <citation type="submission" date="2022-06" db="EMBL/GenBank/DDBJ databases">
        <title>Complete genome sequences of two strains of the flax pathogen Septoria linicola.</title>
        <authorList>
            <person name="Lapalu N."/>
            <person name="Simon A."/>
            <person name="Demenou B."/>
            <person name="Paumier D."/>
            <person name="Guillot M.-P."/>
            <person name="Gout L."/>
            <person name="Valade R."/>
        </authorList>
    </citation>
    <scope>NUCLEOTIDE SEQUENCE</scope>
    <source>
        <strain evidence="1">SE15195</strain>
    </source>
</reference>
<organism evidence="1 2">
    <name type="scientific">Septoria linicola</name>
    <dbReference type="NCBI Taxonomy" id="215465"/>
    <lineage>
        <taxon>Eukaryota</taxon>
        <taxon>Fungi</taxon>
        <taxon>Dikarya</taxon>
        <taxon>Ascomycota</taxon>
        <taxon>Pezizomycotina</taxon>
        <taxon>Dothideomycetes</taxon>
        <taxon>Dothideomycetidae</taxon>
        <taxon>Mycosphaerellales</taxon>
        <taxon>Mycosphaerellaceae</taxon>
        <taxon>Septoria</taxon>
    </lineage>
</organism>
<evidence type="ECO:0000313" key="1">
    <source>
        <dbReference type="EMBL" id="USW57773.1"/>
    </source>
</evidence>
<name>A0A9Q9B2K4_9PEZI</name>
<dbReference type="EMBL" id="CP099427">
    <property type="protein sequence ID" value="USW57773.1"/>
    <property type="molecule type" value="Genomic_DNA"/>
</dbReference>
<proteinExistence type="predicted"/>
<accession>A0A9Q9B2K4</accession>
<keyword evidence="2" id="KW-1185">Reference proteome</keyword>
<dbReference type="Proteomes" id="UP001056384">
    <property type="component" value="Chromosome 10"/>
</dbReference>
<gene>
    <name evidence="1" type="ORF">Slin15195_G110920</name>
</gene>
<sequence>MTELKKTPYKWIAARIESLDPCQDYEEIVRLTNCYYTNEFMNNLLYGVILTTLVKPEWTARAIWREDGGKILHRANVRFEDTEHHNMTWMFYGPHDQHTTSSIAQVNNLHARYEKITPGCYGHNDYYVYTLASAALTGDRFPRRLGLPGYTEKQKIVAHLFYQKLPEQFETHHAHGERKPLTGFPESWEDAEVWCERHEHTDWGPIDPRSELIAEAVWQQFAYRYFPPGLRWLGRAVQVALITPHDLKAINAADVHPMTRMLIVWVMGWMFWLLAFAPNPAPGESFVEKQNAIPKEEKTKRLKGLIAADRVFCPYFARGYKDKRPDCPYFRKLADRL</sequence>
<protein>
    <recommendedName>
        <fullName evidence="3">ER-bound oxygenase mpaB/mpaB'/Rubber oxygenase catalytic domain-containing protein</fullName>
    </recommendedName>
</protein>
<evidence type="ECO:0000313" key="2">
    <source>
        <dbReference type="Proteomes" id="UP001056384"/>
    </source>
</evidence>